<evidence type="ECO:0000256" key="7">
    <source>
        <dbReference type="ARBA" id="ARBA00023125"/>
    </source>
</evidence>
<dbReference type="InterPro" id="IPR032781">
    <property type="entry name" value="ABC_tran_Xtn"/>
</dbReference>
<dbReference type="Pfam" id="PF00005">
    <property type="entry name" value="ABC_tran"/>
    <property type="match status" value="2"/>
</dbReference>
<evidence type="ECO:0000256" key="4">
    <source>
        <dbReference type="ARBA" id="ARBA00022763"/>
    </source>
</evidence>
<dbReference type="AlphaFoldDB" id="A0A0W0SRY6"/>
<dbReference type="PROSITE" id="PS50893">
    <property type="entry name" value="ABC_TRANSPORTER_2"/>
    <property type="match status" value="2"/>
</dbReference>
<name>A0A0W0SRY6_9GAMM</name>
<comment type="function">
    <text evidence="11">Probably plays a role in ribosome assembly or function. May be involved in resolution of branched DNA intermediates that result from template switching in postreplication gaps. Binds DNA and has ATPase activity.</text>
</comment>
<evidence type="ECO:0000256" key="2">
    <source>
        <dbReference type="ARBA" id="ARBA00022737"/>
    </source>
</evidence>
<keyword evidence="4 11" id="KW-0227">DNA damage</keyword>
<evidence type="ECO:0000256" key="5">
    <source>
        <dbReference type="ARBA" id="ARBA00022801"/>
    </source>
</evidence>
<dbReference type="Gene3D" id="1.10.287.380">
    <property type="entry name" value="Valyl-tRNA synthetase, C-terminal domain"/>
    <property type="match status" value="1"/>
</dbReference>
<keyword evidence="15" id="KW-1185">Reference proteome</keyword>
<keyword evidence="1 11" id="KW-0963">Cytoplasm</keyword>
<dbReference type="GO" id="GO:0005524">
    <property type="term" value="F:ATP binding"/>
    <property type="evidence" value="ECO:0007669"/>
    <property type="project" value="UniProtKB-UniRule"/>
</dbReference>
<evidence type="ECO:0000256" key="12">
    <source>
        <dbReference type="SAM" id="MobiDB-lite"/>
    </source>
</evidence>
<dbReference type="EC" id="3.6.1.-" evidence="11"/>
<dbReference type="CDD" id="cd03221">
    <property type="entry name" value="ABCF_EF-3"/>
    <property type="match status" value="2"/>
</dbReference>
<dbReference type="FunFam" id="3.40.50.300:FF:000011">
    <property type="entry name" value="Putative ABC transporter ATP-binding component"/>
    <property type="match status" value="1"/>
</dbReference>
<dbReference type="InterPro" id="IPR003439">
    <property type="entry name" value="ABC_transporter-like_ATP-bd"/>
</dbReference>
<comment type="similarity">
    <text evidence="10 11">Belongs to the ABC transporter superfamily. ABCF family. Uup subfamily.</text>
</comment>
<proteinExistence type="inferred from homology"/>
<feature type="region of interest" description="Disordered" evidence="12">
    <location>
        <begin position="526"/>
        <end position="549"/>
    </location>
</feature>
<dbReference type="PATRIC" id="fig|1212489.4.peg.2493"/>
<keyword evidence="11" id="KW-0175">Coiled coil</keyword>
<dbReference type="PANTHER" id="PTHR42855:SF1">
    <property type="entry name" value="ABC TRANSPORTER DOMAIN-CONTAINING PROTEIN"/>
    <property type="match status" value="1"/>
</dbReference>
<dbReference type="FunFam" id="3.40.50.300:FF:000309">
    <property type="entry name" value="ABC transporter ATP-binding protein"/>
    <property type="match status" value="1"/>
</dbReference>
<comment type="caution">
    <text evidence="14">The sequence shown here is derived from an EMBL/GenBank/DDBJ whole genome shotgun (WGS) entry which is preliminary data.</text>
</comment>
<feature type="binding site" evidence="11">
    <location>
        <begin position="346"/>
        <end position="353"/>
    </location>
    <ligand>
        <name>ATP</name>
        <dbReference type="ChEBI" id="CHEBI:30616"/>
        <label>2</label>
    </ligand>
</feature>
<feature type="domain" description="ABC transporter" evidence="13">
    <location>
        <begin position="314"/>
        <end position="526"/>
    </location>
</feature>
<dbReference type="SUPFAM" id="SSF52540">
    <property type="entry name" value="P-loop containing nucleoside triphosphate hydrolases"/>
    <property type="match status" value="2"/>
</dbReference>
<dbReference type="GO" id="GO:0043022">
    <property type="term" value="F:ribosome binding"/>
    <property type="evidence" value="ECO:0007669"/>
    <property type="project" value="UniProtKB-UniRule"/>
</dbReference>
<dbReference type="PROSITE" id="PS00211">
    <property type="entry name" value="ABC_TRANSPORTER_1"/>
    <property type="match status" value="2"/>
</dbReference>
<feature type="compositionally biased region" description="Polar residues" evidence="12">
    <location>
        <begin position="529"/>
        <end position="549"/>
    </location>
</feature>
<feature type="binding site" evidence="11">
    <location>
        <begin position="36"/>
        <end position="43"/>
    </location>
    <ligand>
        <name>ATP</name>
        <dbReference type="ChEBI" id="CHEBI:30616"/>
        <label>1</label>
    </ligand>
</feature>
<keyword evidence="3 11" id="KW-0547">Nucleotide-binding</keyword>
<evidence type="ECO:0000256" key="11">
    <source>
        <dbReference type="HAMAP-Rule" id="MF_00848"/>
    </source>
</evidence>
<comment type="catalytic activity">
    <reaction evidence="9 11">
        <text>ATP + H2O = ADP + phosphate + H(+)</text>
        <dbReference type="Rhea" id="RHEA:13065"/>
        <dbReference type="ChEBI" id="CHEBI:15377"/>
        <dbReference type="ChEBI" id="CHEBI:15378"/>
        <dbReference type="ChEBI" id="CHEBI:30616"/>
        <dbReference type="ChEBI" id="CHEBI:43474"/>
        <dbReference type="ChEBI" id="CHEBI:456216"/>
    </reaction>
</comment>
<dbReference type="InterPro" id="IPR051309">
    <property type="entry name" value="ABCF_ATPase"/>
</dbReference>
<evidence type="ECO:0000256" key="9">
    <source>
        <dbReference type="ARBA" id="ARBA00049360"/>
    </source>
</evidence>
<dbReference type="InterPro" id="IPR037118">
    <property type="entry name" value="Val-tRNA_synth_C_sf"/>
</dbReference>
<evidence type="ECO:0000259" key="13">
    <source>
        <dbReference type="PROSITE" id="PS50893"/>
    </source>
</evidence>
<keyword evidence="8 11" id="KW-0234">DNA repair</keyword>
<evidence type="ECO:0000256" key="3">
    <source>
        <dbReference type="ARBA" id="ARBA00022741"/>
    </source>
</evidence>
<dbReference type="Pfam" id="PF12848">
    <property type="entry name" value="ABC_tran_Xtn"/>
    <property type="match status" value="1"/>
</dbReference>
<dbReference type="STRING" id="1212489.Ldro_2361"/>
<dbReference type="Pfam" id="PF16326">
    <property type="entry name" value="ABC_tran_CTD"/>
    <property type="match status" value="1"/>
</dbReference>
<dbReference type="HAMAP" id="MF_00848">
    <property type="entry name" value="Uup"/>
    <property type="match status" value="1"/>
</dbReference>
<dbReference type="InterPro" id="IPR032524">
    <property type="entry name" value="ABC_tran_C"/>
</dbReference>
<evidence type="ECO:0000313" key="15">
    <source>
        <dbReference type="Proteomes" id="UP000054736"/>
    </source>
</evidence>
<gene>
    <name evidence="14" type="primary">uup_2</name>
    <name evidence="11" type="synonym">uup</name>
    <name evidence="14" type="ORF">Ldro_2361</name>
</gene>
<dbReference type="GO" id="GO:0003677">
    <property type="term" value="F:DNA binding"/>
    <property type="evidence" value="ECO:0007669"/>
    <property type="project" value="UniProtKB-UniRule"/>
</dbReference>
<reference evidence="14 15" key="1">
    <citation type="submission" date="2015-11" db="EMBL/GenBank/DDBJ databases">
        <title>Genomic analysis of 38 Legionella species identifies large and diverse effector repertoires.</title>
        <authorList>
            <person name="Burstein D."/>
            <person name="Amaro F."/>
            <person name="Zusman T."/>
            <person name="Lifshitz Z."/>
            <person name="Cohen O."/>
            <person name="Gilbert J.A."/>
            <person name="Pupko T."/>
            <person name="Shuman H.A."/>
            <person name="Segal G."/>
        </authorList>
    </citation>
    <scope>NUCLEOTIDE SEQUENCE [LARGE SCALE GENOMIC DNA]</scope>
    <source>
        <strain evidence="14 15">ATCC 700990</strain>
    </source>
</reference>
<keyword evidence="5 11" id="KW-0378">Hydrolase</keyword>
<dbReference type="PANTHER" id="PTHR42855">
    <property type="entry name" value="ABC TRANSPORTER ATP-BINDING SUBUNIT"/>
    <property type="match status" value="1"/>
</dbReference>
<protein>
    <recommendedName>
        <fullName evidence="11">ATP-binding protein Uup</fullName>
        <ecNumber evidence="11">3.6.1.-</ecNumber>
    </recommendedName>
</protein>
<dbReference type="InterPro" id="IPR003593">
    <property type="entry name" value="AAA+_ATPase"/>
</dbReference>
<dbReference type="GO" id="GO:0005737">
    <property type="term" value="C:cytoplasm"/>
    <property type="evidence" value="ECO:0007669"/>
    <property type="project" value="UniProtKB-SubCell"/>
</dbReference>
<organism evidence="14 15">
    <name type="scientific">Legionella drozanskii LLAP-1</name>
    <dbReference type="NCBI Taxonomy" id="1212489"/>
    <lineage>
        <taxon>Bacteria</taxon>
        <taxon>Pseudomonadati</taxon>
        <taxon>Pseudomonadota</taxon>
        <taxon>Gammaproteobacteria</taxon>
        <taxon>Legionellales</taxon>
        <taxon>Legionellaceae</taxon>
        <taxon>Legionella</taxon>
    </lineage>
</organism>
<dbReference type="Proteomes" id="UP000054736">
    <property type="component" value="Unassembled WGS sequence"/>
</dbReference>
<dbReference type="SMART" id="SM00382">
    <property type="entry name" value="AAA"/>
    <property type="match status" value="2"/>
</dbReference>
<dbReference type="Gene3D" id="3.40.50.300">
    <property type="entry name" value="P-loop containing nucleotide triphosphate hydrolases"/>
    <property type="match status" value="2"/>
</dbReference>
<dbReference type="InterPro" id="IPR017871">
    <property type="entry name" value="ABC_transporter-like_CS"/>
</dbReference>
<accession>A0A0W0SRY6</accession>
<comment type="subcellular location">
    <subcellularLocation>
        <location evidence="11">Cytoplasm</location>
    </subcellularLocation>
    <text evidence="11">Associates with ribosomes.</text>
</comment>
<evidence type="ECO:0000313" key="14">
    <source>
        <dbReference type="EMBL" id="KTC86036.1"/>
    </source>
</evidence>
<keyword evidence="2 11" id="KW-0677">Repeat</keyword>
<feature type="domain" description="ABC transporter" evidence="13">
    <location>
        <begin position="4"/>
        <end position="247"/>
    </location>
</feature>
<dbReference type="InterPro" id="IPR027417">
    <property type="entry name" value="P-loop_NTPase"/>
</dbReference>
<evidence type="ECO:0000256" key="6">
    <source>
        <dbReference type="ARBA" id="ARBA00022840"/>
    </source>
</evidence>
<feature type="coiled-coil region" evidence="11">
    <location>
        <begin position="554"/>
        <end position="615"/>
    </location>
</feature>
<dbReference type="OrthoDB" id="9762051at2"/>
<evidence type="ECO:0000256" key="8">
    <source>
        <dbReference type="ARBA" id="ARBA00023204"/>
    </source>
</evidence>
<dbReference type="EMBL" id="LNXY01000027">
    <property type="protein sequence ID" value="KTC86036.1"/>
    <property type="molecule type" value="Genomic_DNA"/>
</dbReference>
<dbReference type="GO" id="GO:0006281">
    <property type="term" value="P:DNA repair"/>
    <property type="evidence" value="ECO:0007669"/>
    <property type="project" value="UniProtKB-KW"/>
</dbReference>
<dbReference type="GO" id="GO:0016887">
    <property type="term" value="F:ATP hydrolysis activity"/>
    <property type="evidence" value="ECO:0007669"/>
    <property type="project" value="UniProtKB-UniRule"/>
</dbReference>
<sequence>MSIVSLHNITLDLAGNRLLDQVDWQIQPQDRIALVGRNGAGKSTLLRLLQGELVPDQGQLNRINGLRVAGLMQEVPLNANEESVYHFLVKSLGEVGEVLTQFHRLSKSNDLEALAQCQQQMDNLHAWDLLPRVEMMASRLGVDADAEMSRLSGGMKRRALLAAALIAAPDLLILDEPTNHLDVNAIEWLESYLKSYTGSLLVVTHDREFLNQVANRIVEIDRGKLYSYDCNYETYLDRREAMRLSEQKHNDLFDKRLAEEEVWIRTGIKARRTRNEGRVRALKALREQYKARREQLGKVQSLELDVTRSGAIVIDAKHLNYRIGDKTLLSNFSLLLTRGDKVGIIGPNGCGKTTLIRLLLAELKPDSGTVKQGTSLEVAYFDQLRRQLDEQQTVMANVGEGADYVTINGKQKHVATYLREFLFPPERFNQTVATLSGGERNRLLLAKLFAKPVNLLVMDEPTNDLDIETLELLENMLMDYPGTLLLISHDRAFINQVVSSVLVYEGEGRFDEYIGGYDDYRAQKKQQREQASSPKLAKRTSSSTKLSFNEQRELTQLPQKIEVLEEKISVLQQKMAKPEFYQQDAQALSTHNQQLAEDEEELAKLYARWEALEERG</sequence>
<dbReference type="InterPro" id="IPR043686">
    <property type="entry name" value="Uup"/>
</dbReference>
<evidence type="ECO:0000256" key="1">
    <source>
        <dbReference type="ARBA" id="ARBA00022490"/>
    </source>
</evidence>
<evidence type="ECO:0000256" key="10">
    <source>
        <dbReference type="ARBA" id="ARBA00061478"/>
    </source>
</evidence>
<keyword evidence="7 11" id="KW-0238">DNA-binding</keyword>
<keyword evidence="6 11" id="KW-0067">ATP-binding</keyword>
<dbReference type="RefSeq" id="WP_058496621.1">
    <property type="nucleotide sequence ID" value="NZ_CAAAIU010000001.1"/>
</dbReference>